<evidence type="ECO:0000256" key="2">
    <source>
        <dbReference type="SAM" id="MobiDB-lite"/>
    </source>
</evidence>
<dbReference type="EMBL" id="KV454016">
    <property type="protein sequence ID" value="ODV94501.1"/>
    <property type="molecule type" value="Genomic_DNA"/>
</dbReference>
<accession>A0A1E4TRW2</accession>
<feature type="compositionally biased region" description="Polar residues" evidence="2">
    <location>
        <begin position="8"/>
        <end position="19"/>
    </location>
</feature>
<feature type="region of interest" description="Disordered" evidence="2">
    <location>
        <begin position="1"/>
        <end position="112"/>
    </location>
</feature>
<evidence type="ECO:0000256" key="1">
    <source>
        <dbReference type="SAM" id="Coils"/>
    </source>
</evidence>
<evidence type="ECO:0000313" key="3">
    <source>
        <dbReference type="EMBL" id="ODV94501.1"/>
    </source>
</evidence>
<keyword evidence="1" id="KW-0175">Coiled coil</keyword>
<gene>
    <name evidence="3" type="ORF">PACTADRAFT_51323</name>
</gene>
<sequence length="280" mass="31299">MASMKGGSDNSTYGSSNQGDFEDDLAAVAITPSKDKENGNPSEPTVFAPSNNPTTAGTHVSTAHSTNHNGTVVTFNSPITSPLSESADKERTNQQVRDNKASSKKRSLSDTEFNDSVSKKFQTITNLNDFHSITFNNCSKKEFITTIENLKNSTLQIGKTNNSIIDNKFISRMENLTNEIEKNSPLKTESIKFQIEDLYSQLDNIILAYENAIKEIVEKLTKLDDDRNCWLENSYTLDSARSSYKFQKYDNILKETEVYIENVKNEFLTSLDSIKSVLGI</sequence>
<feature type="compositionally biased region" description="Polar residues" evidence="2">
    <location>
        <begin position="39"/>
        <end position="84"/>
    </location>
</feature>
<proteinExistence type="predicted"/>
<organism evidence="3 4">
    <name type="scientific">Pachysolen tannophilus NRRL Y-2460</name>
    <dbReference type="NCBI Taxonomy" id="669874"/>
    <lineage>
        <taxon>Eukaryota</taxon>
        <taxon>Fungi</taxon>
        <taxon>Dikarya</taxon>
        <taxon>Ascomycota</taxon>
        <taxon>Saccharomycotina</taxon>
        <taxon>Pichiomycetes</taxon>
        <taxon>Pachysolenaceae</taxon>
        <taxon>Pachysolen</taxon>
    </lineage>
</organism>
<feature type="coiled-coil region" evidence="1">
    <location>
        <begin position="195"/>
        <end position="226"/>
    </location>
</feature>
<dbReference type="AlphaFoldDB" id="A0A1E4TRW2"/>
<dbReference type="Proteomes" id="UP000094236">
    <property type="component" value="Unassembled WGS sequence"/>
</dbReference>
<name>A0A1E4TRW2_PACTA</name>
<feature type="compositionally biased region" description="Basic and acidic residues" evidence="2">
    <location>
        <begin position="86"/>
        <end position="101"/>
    </location>
</feature>
<keyword evidence="4" id="KW-1185">Reference proteome</keyword>
<protein>
    <submittedName>
        <fullName evidence="3">Uncharacterized protein</fullName>
    </submittedName>
</protein>
<evidence type="ECO:0000313" key="4">
    <source>
        <dbReference type="Proteomes" id="UP000094236"/>
    </source>
</evidence>
<reference evidence="4" key="1">
    <citation type="submission" date="2016-05" db="EMBL/GenBank/DDBJ databases">
        <title>Comparative genomics of biotechnologically important yeasts.</title>
        <authorList>
            <consortium name="DOE Joint Genome Institute"/>
            <person name="Riley R."/>
            <person name="Haridas S."/>
            <person name="Wolfe K.H."/>
            <person name="Lopes M.R."/>
            <person name="Hittinger C.T."/>
            <person name="Goker M."/>
            <person name="Salamov A."/>
            <person name="Wisecaver J."/>
            <person name="Long T.M."/>
            <person name="Aerts A.L."/>
            <person name="Barry K."/>
            <person name="Choi C."/>
            <person name="Clum A."/>
            <person name="Coughlan A.Y."/>
            <person name="Deshpande S."/>
            <person name="Douglass A.P."/>
            <person name="Hanson S.J."/>
            <person name="Klenk H.-P."/>
            <person name="Labutti K."/>
            <person name="Lapidus A."/>
            <person name="Lindquist E."/>
            <person name="Lipzen A."/>
            <person name="Meier-Kolthoff J.P."/>
            <person name="Ohm R.A."/>
            <person name="Otillar R.P."/>
            <person name="Pangilinan J."/>
            <person name="Peng Y."/>
            <person name="Rokas A."/>
            <person name="Rosa C.A."/>
            <person name="Scheuner C."/>
            <person name="Sibirny A.A."/>
            <person name="Slot J.C."/>
            <person name="Stielow J.B."/>
            <person name="Sun H."/>
            <person name="Kurtzman C.P."/>
            <person name="Blackwell M."/>
            <person name="Grigoriev I.V."/>
            <person name="Jeffries T.W."/>
        </authorList>
    </citation>
    <scope>NUCLEOTIDE SEQUENCE [LARGE SCALE GENOMIC DNA]</scope>
    <source>
        <strain evidence="4">NRRL Y-2460</strain>
    </source>
</reference>